<evidence type="ECO:0000313" key="1">
    <source>
        <dbReference type="EMBL" id="DAF52318.1"/>
    </source>
</evidence>
<name>A0A8S5SMY1_9CAUD</name>
<organism evidence="1">
    <name type="scientific">Siphoviridae sp. ct7Qv4</name>
    <dbReference type="NCBI Taxonomy" id="2827786"/>
    <lineage>
        <taxon>Viruses</taxon>
        <taxon>Duplodnaviria</taxon>
        <taxon>Heunggongvirae</taxon>
        <taxon>Uroviricota</taxon>
        <taxon>Caudoviricetes</taxon>
    </lineage>
</organism>
<dbReference type="EMBL" id="BK032632">
    <property type="protein sequence ID" value="DAF52318.1"/>
    <property type="molecule type" value="Genomic_DNA"/>
</dbReference>
<reference evidence="1" key="1">
    <citation type="journal article" date="2021" name="Proc. Natl. Acad. Sci. U.S.A.">
        <title>A Catalog of Tens of Thousands of Viruses from Human Metagenomes Reveals Hidden Associations with Chronic Diseases.</title>
        <authorList>
            <person name="Tisza M.J."/>
            <person name="Buck C.B."/>
        </authorList>
    </citation>
    <scope>NUCLEOTIDE SEQUENCE</scope>
    <source>
        <strain evidence="1">Ct7Qv4</strain>
    </source>
</reference>
<accession>A0A8S5SMY1</accession>
<sequence>MEKNPHEQGFNGLPSLKYEALFFEIFVLNFGLT</sequence>
<protein>
    <submittedName>
        <fullName evidence="1">Uncharacterized protein</fullName>
    </submittedName>
</protein>
<proteinExistence type="predicted"/>